<dbReference type="PANTHER" id="PTHR24559">
    <property type="entry name" value="TRANSPOSON TY3-I GAG-POL POLYPROTEIN"/>
    <property type="match status" value="1"/>
</dbReference>
<dbReference type="InterPro" id="IPR053134">
    <property type="entry name" value="RNA-dir_DNA_polymerase"/>
</dbReference>
<proteinExistence type="predicted"/>
<dbReference type="EMBL" id="QJKJ01009605">
    <property type="protein sequence ID" value="RDX76163.1"/>
    <property type="molecule type" value="Genomic_DNA"/>
</dbReference>
<accession>A0A371FDH4</accession>
<gene>
    <name evidence="1" type="ORF">CR513_43867</name>
</gene>
<dbReference type="PANTHER" id="PTHR24559:SF430">
    <property type="entry name" value="RNA-DIRECTED DNA POLYMERASE"/>
    <property type="match status" value="1"/>
</dbReference>
<reference evidence="1" key="1">
    <citation type="submission" date="2018-05" db="EMBL/GenBank/DDBJ databases">
        <title>Draft genome of Mucuna pruriens seed.</title>
        <authorList>
            <person name="Nnadi N.E."/>
            <person name="Vos R."/>
            <person name="Hasami M.H."/>
            <person name="Devisetty U.K."/>
            <person name="Aguiy J.C."/>
        </authorList>
    </citation>
    <scope>NUCLEOTIDE SEQUENCE [LARGE SCALE GENOMIC DNA]</scope>
    <source>
        <strain evidence="1">JCA_2017</strain>
    </source>
</reference>
<dbReference type="AlphaFoldDB" id="A0A371FDH4"/>
<organism evidence="1 2">
    <name type="scientific">Mucuna pruriens</name>
    <name type="common">Velvet bean</name>
    <name type="synonym">Dolichos pruriens</name>
    <dbReference type="NCBI Taxonomy" id="157652"/>
    <lineage>
        <taxon>Eukaryota</taxon>
        <taxon>Viridiplantae</taxon>
        <taxon>Streptophyta</taxon>
        <taxon>Embryophyta</taxon>
        <taxon>Tracheophyta</taxon>
        <taxon>Spermatophyta</taxon>
        <taxon>Magnoliopsida</taxon>
        <taxon>eudicotyledons</taxon>
        <taxon>Gunneridae</taxon>
        <taxon>Pentapetalae</taxon>
        <taxon>rosids</taxon>
        <taxon>fabids</taxon>
        <taxon>Fabales</taxon>
        <taxon>Fabaceae</taxon>
        <taxon>Papilionoideae</taxon>
        <taxon>50 kb inversion clade</taxon>
        <taxon>NPAAA clade</taxon>
        <taxon>indigoferoid/millettioid clade</taxon>
        <taxon>Phaseoleae</taxon>
        <taxon>Mucuna</taxon>
    </lineage>
</organism>
<dbReference type="Proteomes" id="UP000257109">
    <property type="component" value="Unassembled WGS sequence"/>
</dbReference>
<evidence type="ECO:0000313" key="1">
    <source>
        <dbReference type="EMBL" id="RDX76163.1"/>
    </source>
</evidence>
<dbReference type="InterPro" id="IPR043502">
    <property type="entry name" value="DNA/RNA_pol_sf"/>
</dbReference>
<feature type="non-terminal residue" evidence="1">
    <location>
        <position position="1"/>
    </location>
</feature>
<evidence type="ECO:0000313" key="2">
    <source>
        <dbReference type="Proteomes" id="UP000257109"/>
    </source>
</evidence>
<dbReference type="SUPFAM" id="SSF56672">
    <property type="entry name" value="DNA/RNA polymerases"/>
    <property type="match status" value="1"/>
</dbReference>
<sequence>MGWEVTQIGTVGSLSRLADSLVHASNWFIVLQAPSRVIGASAIGTTLTLSRLPVNPIHALGQFIAPSTKNKISLCRLPVNLIHASGGDFASVLRARSSLANVIMVRKSSGKWRMCMNYTNLNKACSKDLFSLPNIDDLVDRASGCGYRVMSFELKNVEVTYQWLMD</sequence>
<protein>
    <submittedName>
        <fullName evidence="1">Uncharacterized protein</fullName>
    </submittedName>
</protein>
<comment type="caution">
    <text evidence="1">The sequence shown here is derived from an EMBL/GenBank/DDBJ whole genome shotgun (WGS) entry which is preliminary data.</text>
</comment>
<keyword evidence="2" id="KW-1185">Reference proteome</keyword>
<dbReference type="OrthoDB" id="6623611at2759"/>
<dbReference type="Gene3D" id="3.10.10.10">
    <property type="entry name" value="HIV Type 1 Reverse Transcriptase, subunit A, domain 1"/>
    <property type="match status" value="1"/>
</dbReference>
<name>A0A371FDH4_MUCPR</name>